<evidence type="ECO:0000313" key="12">
    <source>
        <dbReference type="Proteomes" id="UP000064967"/>
    </source>
</evidence>
<dbReference type="InterPro" id="IPR036416">
    <property type="entry name" value="Pept_tRNA_hydro_sf"/>
</dbReference>
<dbReference type="RefSeq" id="WP_146652752.1">
    <property type="nucleotide sequence ID" value="NZ_CP012333.1"/>
</dbReference>
<sequence length="228" mass="23755">MHLVVGLGNPGRKYEKNRHNVGFMVVERLARSHGLADFKEKFSGVWTKGDLSIGGDRHPVALLEPGTFMNLSGDSVQPASAFLKVAPPQVIVVHDELDLAWKDVRLKVGGGHAGHNGLRSIIGRLGTPEFVRVRVGIGRPPPGFRGDVADYVLQDFDAMESAELGGVVDQACAAVEKVIALGAAAAMNVLNGPPPRNAPPKDGAKSGPKNGNGGKGGGPPASKNAKNG</sequence>
<feature type="binding site" evidence="7">
    <location>
        <position position="70"/>
    </location>
    <ligand>
        <name>tRNA</name>
        <dbReference type="ChEBI" id="CHEBI:17843"/>
    </ligand>
</feature>
<name>A0A0K1Q8K0_9BACT</name>
<dbReference type="InterPro" id="IPR001328">
    <property type="entry name" value="Pept_tRNA_hydro"/>
</dbReference>
<dbReference type="GO" id="GO:0006515">
    <property type="term" value="P:protein quality control for misfolded or incompletely synthesized proteins"/>
    <property type="evidence" value="ECO:0007669"/>
    <property type="project" value="UniProtKB-UniRule"/>
</dbReference>
<organism evidence="11 12">
    <name type="scientific">Labilithrix luteola</name>
    <dbReference type="NCBI Taxonomy" id="1391654"/>
    <lineage>
        <taxon>Bacteria</taxon>
        <taxon>Pseudomonadati</taxon>
        <taxon>Myxococcota</taxon>
        <taxon>Polyangia</taxon>
        <taxon>Polyangiales</taxon>
        <taxon>Labilitrichaceae</taxon>
        <taxon>Labilithrix</taxon>
    </lineage>
</organism>
<dbReference type="AlphaFoldDB" id="A0A0K1Q8K0"/>
<dbReference type="Pfam" id="PF01195">
    <property type="entry name" value="Pept_tRNA_hydro"/>
    <property type="match status" value="1"/>
</dbReference>
<evidence type="ECO:0000313" key="11">
    <source>
        <dbReference type="EMBL" id="AKV01705.1"/>
    </source>
</evidence>
<dbReference type="FunFam" id="3.40.50.1470:FF:000001">
    <property type="entry name" value="Peptidyl-tRNA hydrolase"/>
    <property type="match status" value="1"/>
</dbReference>
<evidence type="ECO:0000256" key="2">
    <source>
        <dbReference type="ARBA" id="ARBA00022555"/>
    </source>
</evidence>
<evidence type="ECO:0000256" key="5">
    <source>
        <dbReference type="ARBA" id="ARBA00038063"/>
    </source>
</evidence>
<dbReference type="GO" id="GO:0004045">
    <property type="term" value="F:peptidyl-tRNA hydrolase activity"/>
    <property type="evidence" value="ECO:0007669"/>
    <property type="project" value="UniProtKB-UniRule"/>
</dbReference>
<dbReference type="EC" id="3.1.1.29" evidence="1 7"/>
<accession>A0A0K1Q8K0</accession>
<comment type="similarity">
    <text evidence="5 7 9">Belongs to the PTH family.</text>
</comment>
<dbReference type="Gene3D" id="3.40.50.1470">
    <property type="entry name" value="Peptidyl-tRNA hydrolase"/>
    <property type="match status" value="1"/>
</dbReference>
<dbReference type="CDD" id="cd00462">
    <property type="entry name" value="PTH"/>
    <property type="match status" value="1"/>
</dbReference>
<dbReference type="PANTHER" id="PTHR17224:SF1">
    <property type="entry name" value="PEPTIDYL-TRNA HYDROLASE"/>
    <property type="match status" value="1"/>
</dbReference>
<comment type="subunit">
    <text evidence="7">Monomer.</text>
</comment>
<dbReference type="EMBL" id="CP012333">
    <property type="protein sequence ID" value="AKV01705.1"/>
    <property type="molecule type" value="Genomic_DNA"/>
</dbReference>
<comment type="catalytic activity">
    <reaction evidence="7 8">
        <text>an N-acyl-L-alpha-aminoacyl-tRNA + H2O = an N-acyl-L-amino acid + a tRNA + H(+)</text>
        <dbReference type="Rhea" id="RHEA:54448"/>
        <dbReference type="Rhea" id="RHEA-COMP:10123"/>
        <dbReference type="Rhea" id="RHEA-COMP:13883"/>
        <dbReference type="ChEBI" id="CHEBI:15377"/>
        <dbReference type="ChEBI" id="CHEBI:15378"/>
        <dbReference type="ChEBI" id="CHEBI:59874"/>
        <dbReference type="ChEBI" id="CHEBI:78442"/>
        <dbReference type="ChEBI" id="CHEBI:138191"/>
        <dbReference type="EC" id="3.1.1.29"/>
    </reaction>
</comment>
<dbReference type="PROSITE" id="PS01195">
    <property type="entry name" value="PEPT_TRNA_HYDROL_1"/>
    <property type="match status" value="1"/>
</dbReference>
<proteinExistence type="inferred from homology"/>
<protein>
    <recommendedName>
        <fullName evidence="6 7">Peptidyl-tRNA hydrolase</fullName>
        <shortName evidence="7">Pth</shortName>
        <ecNumber evidence="1 7">3.1.1.29</ecNumber>
    </recommendedName>
</protein>
<feature type="region of interest" description="Disordered" evidence="10">
    <location>
        <begin position="190"/>
        <end position="228"/>
    </location>
</feature>
<comment type="subcellular location">
    <subcellularLocation>
        <location evidence="7">Cytoplasm</location>
    </subcellularLocation>
</comment>
<evidence type="ECO:0000256" key="7">
    <source>
        <dbReference type="HAMAP-Rule" id="MF_00083"/>
    </source>
</evidence>
<dbReference type="Proteomes" id="UP000064967">
    <property type="component" value="Chromosome"/>
</dbReference>
<dbReference type="PROSITE" id="PS01196">
    <property type="entry name" value="PEPT_TRNA_HYDROL_2"/>
    <property type="match status" value="1"/>
</dbReference>
<feature type="compositionally biased region" description="Gly residues" evidence="10">
    <location>
        <begin position="210"/>
        <end position="219"/>
    </location>
</feature>
<dbReference type="STRING" id="1391654.AKJ09_08368"/>
<dbReference type="SUPFAM" id="SSF53178">
    <property type="entry name" value="Peptidyl-tRNA hydrolase-like"/>
    <property type="match status" value="1"/>
</dbReference>
<evidence type="ECO:0000256" key="4">
    <source>
        <dbReference type="ARBA" id="ARBA00022884"/>
    </source>
</evidence>
<comment type="function">
    <text evidence="7">Catalyzes the release of premature peptidyl moieties from peptidyl-tRNA molecules trapped in stalled 50S ribosomal subunits, and thus maintains levels of free tRNAs and 50S ribosomes.</text>
</comment>
<evidence type="ECO:0000256" key="8">
    <source>
        <dbReference type="RuleBase" id="RU000673"/>
    </source>
</evidence>
<dbReference type="NCBIfam" id="TIGR00447">
    <property type="entry name" value="pth"/>
    <property type="match status" value="1"/>
</dbReference>
<feature type="binding site" evidence="7">
    <location>
        <position position="116"/>
    </location>
    <ligand>
        <name>tRNA</name>
        <dbReference type="ChEBI" id="CHEBI:17843"/>
    </ligand>
</feature>
<keyword evidence="4 7" id="KW-0694">RNA-binding</keyword>
<dbReference type="PATRIC" id="fig|1391654.3.peg.8478"/>
<keyword evidence="2 7" id="KW-0820">tRNA-binding</keyword>
<evidence type="ECO:0000256" key="6">
    <source>
        <dbReference type="ARBA" id="ARBA00050038"/>
    </source>
</evidence>
<comment type="function">
    <text evidence="7">Hydrolyzes ribosome-free peptidyl-tRNAs (with 1 or more amino acids incorporated), which drop off the ribosome during protein synthesis, or as a result of ribosome stalling.</text>
</comment>
<evidence type="ECO:0000256" key="10">
    <source>
        <dbReference type="SAM" id="MobiDB-lite"/>
    </source>
</evidence>
<evidence type="ECO:0000256" key="3">
    <source>
        <dbReference type="ARBA" id="ARBA00022801"/>
    </source>
</evidence>
<dbReference type="KEGG" id="llu:AKJ09_08368"/>
<feature type="binding site" evidence="7">
    <location>
        <position position="14"/>
    </location>
    <ligand>
        <name>tRNA</name>
        <dbReference type="ChEBI" id="CHEBI:17843"/>
    </ligand>
</feature>
<evidence type="ECO:0000256" key="1">
    <source>
        <dbReference type="ARBA" id="ARBA00013260"/>
    </source>
</evidence>
<dbReference type="GO" id="GO:0005737">
    <property type="term" value="C:cytoplasm"/>
    <property type="evidence" value="ECO:0007669"/>
    <property type="project" value="UniProtKB-SubCell"/>
</dbReference>
<feature type="site" description="Discriminates between blocked and unblocked aminoacyl-tRNA" evidence="7">
    <location>
        <position position="9"/>
    </location>
</feature>
<dbReference type="HAMAP" id="MF_00083">
    <property type="entry name" value="Pept_tRNA_hydro_bact"/>
    <property type="match status" value="1"/>
</dbReference>
<feature type="binding site" evidence="7">
    <location>
        <position position="68"/>
    </location>
    <ligand>
        <name>tRNA</name>
        <dbReference type="ChEBI" id="CHEBI:17843"/>
    </ligand>
</feature>
<feature type="active site" description="Proton acceptor" evidence="7">
    <location>
        <position position="19"/>
    </location>
</feature>
<feature type="site" description="Stabilizes the basic form of H active site to accept a proton" evidence="7">
    <location>
        <position position="95"/>
    </location>
</feature>
<gene>
    <name evidence="7" type="primary">pth</name>
    <name evidence="11" type="ORF">AKJ09_08368</name>
</gene>
<keyword evidence="3 7" id="KW-0378">Hydrolase</keyword>
<evidence type="ECO:0000256" key="9">
    <source>
        <dbReference type="RuleBase" id="RU004320"/>
    </source>
</evidence>
<reference evidence="11 12" key="1">
    <citation type="submission" date="2015-08" db="EMBL/GenBank/DDBJ databases">
        <authorList>
            <person name="Babu N.S."/>
            <person name="Beckwith C.J."/>
            <person name="Beseler K.G."/>
            <person name="Brison A."/>
            <person name="Carone J.V."/>
            <person name="Caskin T.P."/>
            <person name="Diamond M."/>
            <person name="Durham M.E."/>
            <person name="Foxe J.M."/>
            <person name="Go M."/>
            <person name="Henderson B.A."/>
            <person name="Jones I.B."/>
            <person name="McGettigan J.A."/>
            <person name="Micheletti S.J."/>
            <person name="Nasrallah M.E."/>
            <person name="Ortiz D."/>
            <person name="Piller C.R."/>
            <person name="Privatt S.R."/>
            <person name="Schneider S.L."/>
            <person name="Sharp S."/>
            <person name="Smith T.C."/>
            <person name="Stanton J.D."/>
            <person name="Ullery H.E."/>
            <person name="Wilson R.J."/>
            <person name="Serrano M.G."/>
            <person name="Buck G."/>
            <person name="Lee V."/>
            <person name="Wang Y."/>
            <person name="Carvalho R."/>
            <person name="Voegtly L."/>
            <person name="Shi R."/>
            <person name="Duckworth R."/>
            <person name="Johnson A."/>
            <person name="Loviza R."/>
            <person name="Walstead R."/>
            <person name="Shah Z."/>
            <person name="Kiflezghi M."/>
            <person name="Wade K."/>
            <person name="Ball S.L."/>
            <person name="Bradley K.W."/>
            <person name="Asai D.J."/>
            <person name="Bowman C.A."/>
            <person name="Russell D.A."/>
            <person name="Pope W.H."/>
            <person name="Jacobs-Sera D."/>
            <person name="Hendrix R.W."/>
            <person name="Hatfull G.F."/>
        </authorList>
    </citation>
    <scope>NUCLEOTIDE SEQUENCE [LARGE SCALE GENOMIC DNA]</scope>
    <source>
        <strain evidence="11 12">DSM 27648</strain>
    </source>
</reference>
<dbReference type="PANTHER" id="PTHR17224">
    <property type="entry name" value="PEPTIDYL-TRNA HYDROLASE"/>
    <property type="match status" value="1"/>
</dbReference>
<dbReference type="GO" id="GO:0072344">
    <property type="term" value="P:rescue of stalled ribosome"/>
    <property type="evidence" value="ECO:0007669"/>
    <property type="project" value="UniProtKB-UniRule"/>
</dbReference>
<dbReference type="GO" id="GO:0000049">
    <property type="term" value="F:tRNA binding"/>
    <property type="evidence" value="ECO:0007669"/>
    <property type="project" value="UniProtKB-UniRule"/>
</dbReference>
<dbReference type="InterPro" id="IPR018171">
    <property type="entry name" value="Pept_tRNA_hydro_CS"/>
</dbReference>
<keyword evidence="7" id="KW-0963">Cytoplasm</keyword>
<dbReference type="OrthoDB" id="9800507at2"/>
<keyword evidence="12" id="KW-1185">Reference proteome</keyword>